<name>A0A540VE88_9CHLR</name>
<evidence type="ECO:0000256" key="1">
    <source>
        <dbReference type="ARBA" id="ARBA00022475"/>
    </source>
</evidence>
<evidence type="ECO:0000256" key="7">
    <source>
        <dbReference type="ARBA" id="ARBA00023136"/>
    </source>
</evidence>
<comment type="subcellular location">
    <subcellularLocation>
        <location evidence="10">Cell membrane</location>
        <topology evidence="10">Multi-pass membrane protein</topology>
    </subcellularLocation>
</comment>
<dbReference type="SMART" id="SM01207">
    <property type="entry name" value="G3P_acyltransf"/>
    <property type="match status" value="1"/>
</dbReference>
<comment type="function">
    <text evidence="10">Catalyzes the transfer of an acyl group from acyl-phosphate (acyl-PO(4)) to glycerol-3-phosphate (G3P) to form lysophosphatidic acid (LPA). This enzyme utilizes acyl-phosphate as fatty acyl donor, but not acyl-CoA or acyl-ACP.</text>
</comment>
<evidence type="ECO:0000256" key="8">
    <source>
        <dbReference type="ARBA" id="ARBA00023209"/>
    </source>
</evidence>
<evidence type="ECO:0000256" key="5">
    <source>
        <dbReference type="ARBA" id="ARBA00022989"/>
    </source>
</evidence>
<comment type="catalytic activity">
    <reaction evidence="10">
        <text>an acyl phosphate + sn-glycerol 3-phosphate = a 1-acyl-sn-glycero-3-phosphate + phosphate</text>
        <dbReference type="Rhea" id="RHEA:34075"/>
        <dbReference type="ChEBI" id="CHEBI:43474"/>
        <dbReference type="ChEBI" id="CHEBI:57597"/>
        <dbReference type="ChEBI" id="CHEBI:57970"/>
        <dbReference type="ChEBI" id="CHEBI:59918"/>
        <dbReference type="EC" id="2.3.1.275"/>
    </reaction>
</comment>
<reference evidence="11 12" key="1">
    <citation type="submission" date="2019-06" db="EMBL/GenBank/DDBJ databases">
        <title>Genome sequence of Litorilinea aerophila BAA-2444.</title>
        <authorList>
            <person name="Maclea K.S."/>
            <person name="Maurais E.G."/>
            <person name="Iannazzi L.C."/>
        </authorList>
    </citation>
    <scope>NUCLEOTIDE SEQUENCE [LARGE SCALE GENOMIC DNA]</scope>
    <source>
        <strain evidence="11 12">ATCC BAA-2444</strain>
    </source>
</reference>
<evidence type="ECO:0000256" key="3">
    <source>
        <dbReference type="ARBA" id="ARBA00022679"/>
    </source>
</evidence>
<sequence>MMPGLWVLVAFLLGSLPFAVWLGRLAGVDPRTVGDGNPGATNAWMAGGWRLGVPVLVLDFSKAALPVAVARQLWRWDGGWLVAMALAPVLGHRFSPFLRGRGGKGLAALFGVWTGLTLAEGPLAMGLAMAVALLGLRWRDGWAVLTGMGAVAADGVLRAWPAEYWAIWLALTLWLAWAYRRDLQGPLRRPTLGGGHG</sequence>
<dbReference type="EC" id="2.3.1.275" evidence="10"/>
<keyword evidence="12" id="KW-1185">Reference proteome</keyword>
<evidence type="ECO:0000256" key="10">
    <source>
        <dbReference type="HAMAP-Rule" id="MF_01043"/>
    </source>
</evidence>
<evidence type="ECO:0000256" key="4">
    <source>
        <dbReference type="ARBA" id="ARBA00022692"/>
    </source>
</evidence>
<comment type="caution">
    <text evidence="10">Lacks conserved residue(s) required for the propagation of feature annotation.</text>
</comment>
<gene>
    <name evidence="10" type="primary">plsY</name>
    <name evidence="11" type="ORF">FKZ61_13770</name>
</gene>
<keyword evidence="2 10" id="KW-0444">Lipid biosynthesis</keyword>
<keyword evidence="1 10" id="KW-1003">Cell membrane</keyword>
<dbReference type="AlphaFoldDB" id="A0A540VE88"/>
<feature type="transmembrane region" description="Helical" evidence="10">
    <location>
        <begin position="110"/>
        <end position="134"/>
    </location>
</feature>
<keyword evidence="9 10" id="KW-1208">Phospholipid metabolism</keyword>
<protein>
    <recommendedName>
        <fullName evidence="10">Glycerol-3-phosphate acyltransferase</fullName>
    </recommendedName>
    <alternativeName>
        <fullName evidence="10">Acyl-PO4 G3P acyltransferase</fullName>
    </alternativeName>
    <alternativeName>
        <fullName evidence="10">Acyl-phosphate--glycerol-3-phosphate acyltransferase</fullName>
    </alternativeName>
    <alternativeName>
        <fullName evidence="10">G3P acyltransferase</fullName>
        <shortName evidence="10">GPAT</shortName>
        <ecNumber evidence="10">2.3.1.275</ecNumber>
    </alternativeName>
    <alternativeName>
        <fullName evidence="10">Lysophosphatidic acid synthase</fullName>
        <shortName evidence="10">LPA synthase</shortName>
    </alternativeName>
</protein>
<accession>A0A540VE88</accession>
<comment type="similarity">
    <text evidence="10">Belongs to the PlsY family.</text>
</comment>
<keyword evidence="4 10" id="KW-0812">Transmembrane</keyword>
<comment type="pathway">
    <text evidence="10">Lipid metabolism; phospholipid metabolism.</text>
</comment>
<keyword evidence="5 10" id="KW-1133">Transmembrane helix</keyword>
<keyword evidence="6 10" id="KW-0443">Lipid metabolism</keyword>
<evidence type="ECO:0000256" key="9">
    <source>
        <dbReference type="ARBA" id="ARBA00023264"/>
    </source>
</evidence>
<feature type="transmembrane region" description="Helical" evidence="10">
    <location>
        <begin position="163"/>
        <end position="179"/>
    </location>
</feature>
<dbReference type="InterPro" id="IPR003811">
    <property type="entry name" value="G3P_acylTferase_PlsY"/>
</dbReference>
<dbReference type="GO" id="GO:0008654">
    <property type="term" value="P:phospholipid biosynthetic process"/>
    <property type="evidence" value="ECO:0007669"/>
    <property type="project" value="UniProtKB-UniRule"/>
</dbReference>
<evidence type="ECO:0000313" key="12">
    <source>
        <dbReference type="Proteomes" id="UP000317371"/>
    </source>
</evidence>
<dbReference type="GO" id="GO:0043772">
    <property type="term" value="F:acyl-phosphate glycerol-3-phosphate acyltransferase activity"/>
    <property type="evidence" value="ECO:0007669"/>
    <property type="project" value="UniProtKB-UniRule"/>
</dbReference>
<dbReference type="OrthoDB" id="9777124at2"/>
<organism evidence="11 12">
    <name type="scientific">Litorilinea aerophila</name>
    <dbReference type="NCBI Taxonomy" id="1204385"/>
    <lineage>
        <taxon>Bacteria</taxon>
        <taxon>Bacillati</taxon>
        <taxon>Chloroflexota</taxon>
        <taxon>Caldilineae</taxon>
        <taxon>Caldilineales</taxon>
        <taxon>Caldilineaceae</taxon>
        <taxon>Litorilinea</taxon>
    </lineage>
</organism>
<keyword evidence="3 10" id="KW-0808">Transferase</keyword>
<evidence type="ECO:0000256" key="2">
    <source>
        <dbReference type="ARBA" id="ARBA00022516"/>
    </source>
</evidence>
<keyword evidence="8 10" id="KW-0594">Phospholipid biosynthesis</keyword>
<dbReference type="RefSeq" id="WP_141610724.1">
    <property type="nucleotide sequence ID" value="NZ_VIGC02000017.1"/>
</dbReference>
<proteinExistence type="inferred from homology"/>
<keyword evidence="7 10" id="KW-0472">Membrane</keyword>
<dbReference type="InParanoid" id="A0A540VE88"/>
<dbReference type="PANTHER" id="PTHR30309:SF1">
    <property type="entry name" value="GLYCEROL-3-PHOSPHATE ACYLTRANSFERASE 1"/>
    <property type="match status" value="1"/>
</dbReference>
<dbReference type="HAMAP" id="MF_01043">
    <property type="entry name" value="PlsY"/>
    <property type="match status" value="1"/>
</dbReference>
<dbReference type="GO" id="GO:0005886">
    <property type="term" value="C:plasma membrane"/>
    <property type="evidence" value="ECO:0007669"/>
    <property type="project" value="UniProtKB-SubCell"/>
</dbReference>
<dbReference type="Proteomes" id="UP000317371">
    <property type="component" value="Unassembled WGS sequence"/>
</dbReference>
<dbReference type="EMBL" id="VIGC01000017">
    <property type="protein sequence ID" value="TQE95047.1"/>
    <property type="molecule type" value="Genomic_DNA"/>
</dbReference>
<evidence type="ECO:0000313" key="11">
    <source>
        <dbReference type="EMBL" id="TQE95047.1"/>
    </source>
</evidence>
<dbReference type="PANTHER" id="PTHR30309">
    <property type="entry name" value="INNER MEMBRANE PROTEIN YGIH"/>
    <property type="match status" value="1"/>
</dbReference>
<comment type="caution">
    <text evidence="11">The sequence shown here is derived from an EMBL/GenBank/DDBJ whole genome shotgun (WGS) entry which is preliminary data.</text>
</comment>
<comment type="subunit">
    <text evidence="10">Probably interacts with PlsX.</text>
</comment>
<dbReference type="Pfam" id="PF02660">
    <property type="entry name" value="G3P_acyltransf"/>
    <property type="match status" value="1"/>
</dbReference>
<evidence type="ECO:0000256" key="6">
    <source>
        <dbReference type="ARBA" id="ARBA00023098"/>
    </source>
</evidence>
<dbReference type="UniPathway" id="UPA00085"/>